<evidence type="ECO:0000313" key="2">
    <source>
        <dbReference type="Proteomes" id="UP001152178"/>
    </source>
</evidence>
<evidence type="ECO:0000313" key="1">
    <source>
        <dbReference type="EMBL" id="MCZ8548709.1"/>
    </source>
</evidence>
<sequence>MPHRYALRRAHPGMWNAYDVFTGQPATVEDRIMMAMDMQDADEVAELLNLQDARMRAKLDVTGLDTSIAFGPGE</sequence>
<reference evidence="1" key="1">
    <citation type="submission" date="2022-11" db="EMBL/GenBank/DDBJ databases">
        <authorList>
            <person name="Coimbra C."/>
        </authorList>
    </citation>
    <scope>NUCLEOTIDE SEQUENCE</scope>
    <source>
        <strain evidence="1">Jales19</strain>
    </source>
</reference>
<protein>
    <submittedName>
        <fullName evidence="1">Uncharacterized protein</fullName>
    </submittedName>
</protein>
<comment type="caution">
    <text evidence="1">The sequence shown here is derived from an EMBL/GenBank/DDBJ whole genome shotgun (WGS) entry which is preliminary data.</text>
</comment>
<name>A0ABT4R501_9HYPH</name>
<dbReference type="RefSeq" id="WP_269908956.1">
    <property type="nucleotide sequence ID" value="NZ_JAPFQA010000038.1"/>
</dbReference>
<keyword evidence="2" id="KW-1185">Reference proteome</keyword>
<dbReference type="Proteomes" id="UP001152178">
    <property type="component" value="Unassembled WGS sequence"/>
</dbReference>
<gene>
    <name evidence="1" type="ORF">OOJ09_31530</name>
</gene>
<proteinExistence type="predicted"/>
<dbReference type="EMBL" id="JAPFQA010000038">
    <property type="protein sequence ID" value="MCZ8548709.1"/>
    <property type="molecule type" value="Genomic_DNA"/>
</dbReference>
<accession>A0ABT4R501</accession>
<organism evidence="1 2">
    <name type="scientific">Mesorhizobium qingshengii</name>
    <dbReference type="NCBI Taxonomy" id="1165689"/>
    <lineage>
        <taxon>Bacteria</taxon>
        <taxon>Pseudomonadati</taxon>
        <taxon>Pseudomonadota</taxon>
        <taxon>Alphaproteobacteria</taxon>
        <taxon>Hyphomicrobiales</taxon>
        <taxon>Phyllobacteriaceae</taxon>
        <taxon>Mesorhizobium</taxon>
    </lineage>
</organism>